<accession>A0A2G3AKX1</accession>
<keyword evidence="2" id="KW-1185">Reference proteome</keyword>
<name>A0A2G3AKX1_CAPAN</name>
<dbReference type="EMBL" id="AYRZ02000001">
    <property type="protein sequence ID" value="PHT94872.1"/>
    <property type="molecule type" value="Genomic_DNA"/>
</dbReference>
<proteinExistence type="predicted"/>
<comment type="caution">
    <text evidence="1">The sequence shown here is derived from an EMBL/GenBank/DDBJ whole genome shotgun (WGS) entry which is preliminary data.</text>
</comment>
<sequence length="292" mass="31391">MGGGGAFRAAAKVAGVTVTNSRFHFVTADHPVYTIAHNVVRLVSVSAISLSSEDVKSSIVTAVNGGGGGGLSDVSPMQKVVAEFDDWEMAGGEDVSEDRNLSFGLAIDEGVASFPDSDYKIDESIADAFSQSSRRSASSKSEVEESKFGNFFTDFLQNVTRTVTQIIVDMMNSLSDFFNNLLGSNKVFFNADRSAKLGAVEMTLGASFRLGSHGYDDSVLQGYLDVCLLPSRTSLSGGFVIRSFMLYGTIHDTVLPTGRISLWTEVCLALPGFAYTQFELWPTSTGMTQERL</sequence>
<evidence type="ECO:0000313" key="1">
    <source>
        <dbReference type="EMBL" id="PHT94872.1"/>
    </source>
</evidence>
<organism evidence="1 2">
    <name type="scientific">Capsicum annuum</name>
    <name type="common">Capsicum pepper</name>
    <dbReference type="NCBI Taxonomy" id="4072"/>
    <lineage>
        <taxon>Eukaryota</taxon>
        <taxon>Viridiplantae</taxon>
        <taxon>Streptophyta</taxon>
        <taxon>Embryophyta</taxon>
        <taxon>Tracheophyta</taxon>
        <taxon>Spermatophyta</taxon>
        <taxon>Magnoliopsida</taxon>
        <taxon>eudicotyledons</taxon>
        <taxon>Gunneridae</taxon>
        <taxon>Pentapetalae</taxon>
        <taxon>asterids</taxon>
        <taxon>lamiids</taxon>
        <taxon>Solanales</taxon>
        <taxon>Solanaceae</taxon>
        <taxon>Solanoideae</taxon>
        <taxon>Capsiceae</taxon>
        <taxon>Capsicum</taxon>
    </lineage>
</organism>
<protein>
    <submittedName>
        <fullName evidence="1">Uncharacterized protein</fullName>
    </submittedName>
</protein>
<dbReference type="AlphaFoldDB" id="A0A2G3AKX1"/>
<reference evidence="1 2" key="1">
    <citation type="journal article" date="2014" name="Nat. Genet.">
        <title>Genome sequence of the hot pepper provides insights into the evolution of pungency in Capsicum species.</title>
        <authorList>
            <person name="Kim S."/>
            <person name="Park M."/>
            <person name="Yeom S.I."/>
            <person name="Kim Y.M."/>
            <person name="Lee J.M."/>
            <person name="Lee H.A."/>
            <person name="Seo E."/>
            <person name="Choi J."/>
            <person name="Cheong K."/>
            <person name="Kim K.T."/>
            <person name="Jung K."/>
            <person name="Lee G.W."/>
            <person name="Oh S.K."/>
            <person name="Bae C."/>
            <person name="Kim S.B."/>
            <person name="Lee H.Y."/>
            <person name="Kim S.Y."/>
            <person name="Kim M.S."/>
            <person name="Kang B.C."/>
            <person name="Jo Y.D."/>
            <person name="Yang H.B."/>
            <person name="Jeong H.J."/>
            <person name="Kang W.H."/>
            <person name="Kwon J.K."/>
            <person name="Shin C."/>
            <person name="Lim J.Y."/>
            <person name="Park J.H."/>
            <person name="Huh J.H."/>
            <person name="Kim J.S."/>
            <person name="Kim B.D."/>
            <person name="Cohen O."/>
            <person name="Paran I."/>
            <person name="Suh M.C."/>
            <person name="Lee S.B."/>
            <person name="Kim Y.K."/>
            <person name="Shin Y."/>
            <person name="Noh S.J."/>
            <person name="Park J."/>
            <person name="Seo Y.S."/>
            <person name="Kwon S.Y."/>
            <person name="Kim H.A."/>
            <person name="Park J.M."/>
            <person name="Kim H.J."/>
            <person name="Choi S.B."/>
            <person name="Bosland P.W."/>
            <person name="Reeves G."/>
            <person name="Jo S.H."/>
            <person name="Lee B.W."/>
            <person name="Cho H.T."/>
            <person name="Choi H.S."/>
            <person name="Lee M.S."/>
            <person name="Yu Y."/>
            <person name="Do Choi Y."/>
            <person name="Park B.S."/>
            <person name="van Deynze A."/>
            <person name="Ashrafi H."/>
            <person name="Hill T."/>
            <person name="Kim W.T."/>
            <person name="Pai H.S."/>
            <person name="Ahn H.K."/>
            <person name="Yeam I."/>
            <person name="Giovannoni J.J."/>
            <person name="Rose J.K."/>
            <person name="Sorensen I."/>
            <person name="Lee S.J."/>
            <person name="Kim R.W."/>
            <person name="Choi I.Y."/>
            <person name="Choi B.S."/>
            <person name="Lim J.S."/>
            <person name="Lee Y.H."/>
            <person name="Choi D."/>
        </authorList>
    </citation>
    <scope>NUCLEOTIDE SEQUENCE [LARGE SCALE GENOMIC DNA]</scope>
    <source>
        <strain evidence="2">cv. CM334</strain>
    </source>
</reference>
<dbReference type="PANTHER" id="PTHR33625:SF4">
    <property type="entry name" value="OS08G0179900 PROTEIN"/>
    <property type="match status" value="1"/>
</dbReference>
<gene>
    <name evidence="1" type="ORF">T459_02754</name>
</gene>
<dbReference type="Proteomes" id="UP000222542">
    <property type="component" value="Unassembled WGS sequence"/>
</dbReference>
<dbReference type="PANTHER" id="PTHR33625">
    <property type="entry name" value="OS08G0179900 PROTEIN"/>
    <property type="match status" value="1"/>
</dbReference>
<evidence type="ECO:0000313" key="2">
    <source>
        <dbReference type="Proteomes" id="UP000222542"/>
    </source>
</evidence>
<dbReference type="Gramene" id="PHT94872">
    <property type="protein sequence ID" value="PHT94872"/>
    <property type="gene ID" value="T459_02754"/>
</dbReference>
<reference evidence="1 2" key="2">
    <citation type="journal article" date="2017" name="Genome Biol.">
        <title>New reference genome sequences of hot pepper reveal the massive evolution of plant disease-resistance genes by retroduplication.</title>
        <authorList>
            <person name="Kim S."/>
            <person name="Park J."/>
            <person name="Yeom S.I."/>
            <person name="Kim Y.M."/>
            <person name="Seo E."/>
            <person name="Kim K.T."/>
            <person name="Kim M.S."/>
            <person name="Lee J.M."/>
            <person name="Cheong K."/>
            <person name="Shin H.S."/>
            <person name="Kim S.B."/>
            <person name="Han K."/>
            <person name="Lee J."/>
            <person name="Park M."/>
            <person name="Lee H.A."/>
            <person name="Lee H.Y."/>
            <person name="Lee Y."/>
            <person name="Oh S."/>
            <person name="Lee J.H."/>
            <person name="Choi E."/>
            <person name="Choi E."/>
            <person name="Lee S.E."/>
            <person name="Jeon J."/>
            <person name="Kim H."/>
            <person name="Choi G."/>
            <person name="Song H."/>
            <person name="Lee J."/>
            <person name="Lee S.C."/>
            <person name="Kwon J.K."/>
            <person name="Lee H.Y."/>
            <person name="Koo N."/>
            <person name="Hong Y."/>
            <person name="Kim R.W."/>
            <person name="Kang W.H."/>
            <person name="Huh J.H."/>
            <person name="Kang B.C."/>
            <person name="Yang T.J."/>
            <person name="Lee Y.H."/>
            <person name="Bennetzen J.L."/>
            <person name="Choi D."/>
        </authorList>
    </citation>
    <scope>NUCLEOTIDE SEQUENCE [LARGE SCALE GENOMIC DNA]</scope>
    <source>
        <strain evidence="2">cv. CM334</strain>
    </source>
</reference>